<dbReference type="PANTHER" id="PTHR47810">
    <property type="entry name" value="DNA LIGASE"/>
    <property type="match status" value="1"/>
</dbReference>
<keyword evidence="7" id="KW-0479">Metal-binding</keyword>
<reference evidence="11" key="1">
    <citation type="submission" date="2016-10" db="EMBL/GenBank/DDBJ databases">
        <authorList>
            <person name="Varghese N."/>
            <person name="Submissions S."/>
        </authorList>
    </citation>
    <scope>NUCLEOTIDE SEQUENCE [LARGE SCALE GENOMIC DNA]</scope>
    <source>
        <strain evidence="11">ATCC 25963</strain>
    </source>
</reference>
<evidence type="ECO:0000313" key="10">
    <source>
        <dbReference type="EMBL" id="SFE66250.1"/>
    </source>
</evidence>
<dbReference type="InterPro" id="IPR012310">
    <property type="entry name" value="DNA_ligase_ATP-dep_cent"/>
</dbReference>
<keyword evidence="5" id="KW-0234">DNA repair</keyword>
<dbReference type="GO" id="GO:0006281">
    <property type="term" value="P:DNA repair"/>
    <property type="evidence" value="ECO:0007669"/>
    <property type="project" value="UniProtKB-KW"/>
</dbReference>
<evidence type="ECO:0000256" key="1">
    <source>
        <dbReference type="ARBA" id="ARBA00001968"/>
    </source>
</evidence>
<dbReference type="InterPro" id="IPR007527">
    <property type="entry name" value="Znf_SWIM"/>
</dbReference>
<dbReference type="SUPFAM" id="SSF50249">
    <property type="entry name" value="Nucleic acid-binding proteins"/>
    <property type="match status" value="1"/>
</dbReference>
<keyword evidence="2 10" id="KW-0436">Ligase</keyword>
<keyword evidence="7" id="KW-0863">Zinc-finger</keyword>
<dbReference type="Pfam" id="PF14743">
    <property type="entry name" value="DNA_ligase_OB_2"/>
    <property type="match status" value="1"/>
</dbReference>
<dbReference type="SUPFAM" id="SSF56091">
    <property type="entry name" value="DNA ligase/mRNA capping enzyme, catalytic domain"/>
    <property type="match status" value="1"/>
</dbReference>
<dbReference type="RefSeq" id="WP_096326697.1">
    <property type="nucleotide sequence ID" value="NZ_FOMX01000017.1"/>
</dbReference>
<dbReference type="GO" id="GO:0006260">
    <property type="term" value="P:DNA replication"/>
    <property type="evidence" value="ECO:0007669"/>
    <property type="project" value="UniProtKB-KW"/>
</dbReference>
<dbReference type="InterPro" id="IPR050326">
    <property type="entry name" value="NAD_dep_DNA_ligaseB"/>
</dbReference>
<dbReference type="EMBL" id="FOMX01000017">
    <property type="protein sequence ID" value="SFE66250.1"/>
    <property type="molecule type" value="Genomic_DNA"/>
</dbReference>
<dbReference type="NCBIfam" id="NF006592">
    <property type="entry name" value="PRK09125.1"/>
    <property type="match status" value="1"/>
</dbReference>
<feature type="region of interest" description="Disordered" evidence="8">
    <location>
        <begin position="69"/>
        <end position="97"/>
    </location>
</feature>
<dbReference type="GO" id="GO:0005524">
    <property type="term" value="F:ATP binding"/>
    <property type="evidence" value="ECO:0007669"/>
    <property type="project" value="InterPro"/>
</dbReference>
<dbReference type="InterPro" id="IPR012340">
    <property type="entry name" value="NA-bd_OB-fold"/>
</dbReference>
<dbReference type="Proteomes" id="UP000199400">
    <property type="component" value="Unassembled WGS sequence"/>
</dbReference>
<keyword evidence="11" id="KW-1185">Reference proteome</keyword>
<dbReference type="InterPro" id="IPR029319">
    <property type="entry name" value="DNA_ligase_OB"/>
</dbReference>
<comment type="catalytic activity">
    <reaction evidence="6">
        <text>ATP + (deoxyribonucleotide)n-3'-hydroxyl + 5'-phospho-(deoxyribonucleotide)m = (deoxyribonucleotide)n+m + AMP + diphosphate.</text>
        <dbReference type="EC" id="6.5.1.1"/>
    </reaction>
</comment>
<accession>A0A1I2CEZ6</accession>
<dbReference type="CDD" id="cd07896">
    <property type="entry name" value="Adenylation_kDNA_ligase_like"/>
    <property type="match status" value="1"/>
</dbReference>
<keyword evidence="3" id="KW-0235">DNA replication</keyword>
<evidence type="ECO:0000256" key="2">
    <source>
        <dbReference type="ARBA" id="ARBA00022598"/>
    </source>
</evidence>
<evidence type="ECO:0000256" key="4">
    <source>
        <dbReference type="ARBA" id="ARBA00022763"/>
    </source>
</evidence>
<dbReference type="Gene3D" id="3.30.1490.70">
    <property type="match status" value="1"/>
</dbReference>
<evidence type="ECO:0000313" key="11">
    <source>
        <dbReference type="Proteomes" id="UP000199400"/>
    </source>
</evidence>
<evidence type="ECO:0000256" key="7">
    <source>
        <dbReference type="PROSITE-ProRule" id="PRU00325"/>
    </source>
</evidence>
<dbReference type="Pfam" id="PF01068">
    <property type="entry name" value="DNA_ligase_A_M"/>
    <property type="match status" value="1"/>
</dbReference>
<evidence type="ECO:0000256" key="5">
    <source>
        <dbReference type="ARBA" id="ARBA00023204"/>
    </source>
</evidence>
<dbReference type="STRING" id="54.SAMN02745121_05072"/>
<comment type="cofactor">
    <cofactor evidence="1">
        <name>a divalent metal cation</name>
        <dbReference type="ChEBI" id="CHEBI:60240"/>
    </cofactor>
</comment>
<dbReference type="PROSITE" id="PS50966">
    <property type="entry name" value="ZF_SWIM"/>
    <property type="match status" value="1"/>
</dbReference>
<name>A0A1I2CEZ6_9BACT</name>
<dbReference type="Gene3D" id="2.40.50.140">
    <property type="entry name" value="Nucleic acid-binding proteins"/>
    <property type="match status" value="1"/>
</dbReference>
<dbReference type="AlphaFoldDB" id="A0A1I2CEZ6"/>
<evidence type="ECO:0000256" key="3">
    <source>
        <dbReference type="ARBA" id="ARBA00022705"/>
    </source>
</evidence>
<gene>
    <name evidence="10" type="ORF">SAMN02745121_05072</name>
</gene>
<keyword evidence="7" id="KW-0862">Zinc</keyword>
<dbReference type="OrthoDB" id="9767858at2"/>
<dbReference type="GO" id="GO:0008270">
    <property type="term" value="F:zinc ion binding"/>
    <property type="evidence" value="ECO:0007669"/>
    <property type="project" value="UniProtKB-KW"/>
</dbReference>
<sequence>MPDLADGDSVEVKGSGAKPYVLKNVGGVYSCTCPAWRNAGGAIDRRTCKHLKGLRGEAVELARIGAPAGATGATKPAVPKASKAGPKASSEDGEESAEQAPPLLLAHVYEPDVDPTGWWMSEKLDGVRAYWDGKRFVSRLGNVYHAPEWFTAGLPDFTLDGELWLDRKAFQRTVSVVRRQDGGDAWRQIRFLVFDAPGHDGDFEARMRHYHAELERRRPAFASAHAHEICAGPEHLQRELVRVEALGGEGLMLRRPGSRYEVGRSHTLLKVKRFHDDEARVVGHQAGTGKHKGRLGALLVELRDGTRFALGTGLSDADRNAPPEVGTIVTFRYQELSDGGVPRFPSFVGVRHDVAWQPSAAVTKKPGR</sequence>
<dbReference type="GO" id="GO:0003910">
    <property type="term" value="F:DNA ligase (ATP) activity"/>
    <property type="evidence" value="ECO:0007669"/>
    <property type="project" value="UniProtKB-EC"/>
</dbReference>
<dbReference type="Gene3D" id="3.30.470.30">
    <property type="entry name" value="DNA ligase/mRNA capping enzyme"/>
    <property type="match status" value="1"/>
</dbReference>
<feature type="domain" description="SWIM-type" evidence="9">
    <location>
        <begin position="20"/>
        <end position="59"/>
    </location>
</feature>
<keyword evidence="4" id="KW-0227">DNA damage</keyword>
<dbReference type="InterPro" id="IPR016059">
    <property type="entry name" value="DNA_ligase_ATP-dep_CS"/>
</dbReference>
<evidence type="ECO:0000259" key="9">
    <source>
        <dbReference type="PROSITE" id="PS50966"/>
    </source>
</evidence>
<evidence type="ECO:0000256" key="6">
    <source>
        <dbReference type="ARBA" id="ARBA00034003"/>
    </source>
</evidence>
<dbReference type="CDD" id="cd08041">
    <property type="entry name" value="OBF_kDNA_ligase_like"/>
    <property type="match status" value="1"/>
</dbReference>
<dbReference type="PANTHER" id="PTHR47810:SF1">
    <property type="entry name" value="DNA LIGASE B"/>
    <property type="match status" value="1"/>
</dbReference>
<dbReference type="PROSITE" id="PS00333">
    <property type="entry name" value="DNA_LIGASE_A2"/>
    <property type="match status" value="1"/>
</dbReference>
<evidence type="ECO:0000256" key="8">
    <source>
        <dbReference type="SAM" id="MobiDB-lite"/>
    </source>
</evidence>
<dbReference type="GO" id="GO:0006310">
    <property type="term" value="P:DNA recombination"/>
    <property type="evidence" value="ECO:0007669"/>
    <property type="project" value="InterPro"/>
</dbReference>
<protein>
    <submittedName>
        <fullName evidence="10">DNA ligase-1</fullName>
    </submittedName>
</protein>
<organism evidence="10 11">
    <name type="scientific">Nannocystis exedens</name>
    <dbReference type="NCBI Taxonomy" id="54"/>
    <lineage>
        <taxon>Bacteria</taxon>
        <taxon>Pseudomonadati</taxon>
        <taxon>Myxococcota</taxon>
        <taxon>Polyangia</taxon>
        <taxon>Nannocystales</taxon>
        <taxon>Nannocystaceae</taxon>
        <taxon>Nannocystis</taxon>
    </lineage>
</organism>
<proteinExistence type="predicted"/>